<dbReference type="AlphaFoldDB" id="A0A059J7K5"/>
<reference evidence="1 2" key="1">
    <citation type="submission" date="2014-02" db="EMBL/GenBank/DDBJ databases">
        <title>The Genome Sequence of Trichophyton interdigitale MR816.</title>
        <authorList>
            <consortium name="The Broad Institute Genomics Platform"/>
            <person name="Cuomo C.A."/>
            <person name="White T.C."/>
            <person name="Graser Y."/>
            <person name="Martinez-Rossi N."/>
            <person name="Heitman J."/>
            <person name="Young S.K."/>
            <person name="Zeng Q."/>
            <person name="Gargeya S."/>
            <person name="Abouelleil A."/>
            <person name="Alvarado L."/>
            <person name="Chapman S.B."/>
            <person name="Gainer-Dewar J."/>
            <person name="Goldberg J."/>
            <person name="Griggs A."/>
            <person name="Gujja S."/>
            <person name="Hansen M."/>
            <person name="Howarth C."/>
            <person name="Imamovic A."/>
            <person name="Larimer J."/>
            <person name="Martinez D."/>
            <person name="Murphy C."/>
            <person name="Pearson M.D."/>
            <person name="Persinoti G."/>
            <person name="Poon T."/>
            <person name="Priest M."/>
            <person name="Roberts A.D."/>
            <person name="Saif S."/>
            <person name="Shea T.D."/>
            <person name="Sykes S.N."/>
            <person name="Wortman J."/>
            <person name="Nusbaum C."/>
            <person name="Birren B."/>
        </authorList>
    </citation>
    <scope>NUCLEOTIDE SEQUENCE [LARGE SCALE GENOMIC DNA]</scope>
    <source>
        <strain evidence="1 2">MR816</strain>
    </source>
</reference>
<evidence type="ECO:0000313" key="2">
    <source>
        <dbReference type="Proteomes" id="UP000024533"/>
    </source>
</evidence>
<organism evidence="1 2">
    <name type="scientific">Trichophyton interdigitale (strain MR816)</name>
    <dbReference type="NCBI Taxonomy" id="1215338"/>
    <lineage>
        <taxon>Eukaryota</taxon>
        <taxon>Fungi</taxon>
        <taxon>Dikarya</taxon>
        <taxon>Ascomycota</taxon>
        <taxon>Pezizomycotina</taxon>
        <taxon>Eurotiomycetes</taxon>
        <taxon>Eurotiomycetidae</taxon>
        <taxon>Onygenales</taxon>
        <taxon>Arthrodermataceae</taxon>
        <taxon>Trichophyton</taxon>
    </lineage>
</organism>
<comment type="caution">
    <text evidence="1">The sequence shown here is derived from an EMBL/GenBank/DDBJ whole genome shotgun (WGS) entry which is preliminary data.</text>
</comment>
<dbReference type="EMBL" id="AOKY01000290">
    <property type="protein sequence ID" value="KDB23856.1"/>
    <property type="molecule type" value="Genomic_DNA"/>
</dbReference>
<dbReference type="HOGENOM" id="CLU_2039726_0_0_1"/>
<dbReference type="Proteomes" id="UP000024533">
    <property type="component" value="Unassembled WGS sequence"/>
</dbReference>
<gene>
    <name evidence="1" type="ORF">H109_04288</name>
</gene>
<proteinExistence type="predicted"/>
<keyword evidence="2" id="KW-1185">Reference proteome</keyword>
<name>A0A059J7K5_TRIIM</name>
<sequence length="121" mass="13781">MTNKTMDGYTYRDDIYTQGAANKILRETTIETYCVSVAIRIEPDIGRSGNKLFKPIYLDFMSGRSRKLTGISSAGNKAKGTKRYVRMYIYNGAFCTAYPLKLPGKKKPDIYMHRGNRSVFN</sequence>
<accession>A0A059J7K5</accession>
<evidence type="ECO:0000313" key="1">
    <source>
        <dbReference type="EMBL" id="KDB23856.1"/>
    </source>
</evidence>
<protein>
    <submittedName>
        <fullName evidence="1">Uncharacterized protein</fullName>
    </submittedName>
</protein>